<keyword evidence="6 8" id="KW-0472">Membrane</keyword>
<dbReference type="PANTHER" id="PTHR13533">
    <property type="entry name" value="N-ACETYLNEURAMINATE 9-O-ACETYLTRANSFERASE"/>
    <property type="match status" value="1"/>
</dbReference>
<evidence type="ECO:0000256" key="8">
    <source>
        <dbReference type="SAM" id="Phobius"/>
    </source>
</evidence>
<feature type="transmembrane region" description="Helical" evidence="8">
    <location>
        <begin position="794"/>
        <end position="812"/>
    </location>
</feature>
<sequence length="813" mass="91281">MFRGIYFRLVLGLVGFMCLRHYALVFSTKLCVNIDGCSQAVIRTSAKHLLGQDIGSQVDGMFLVALWQIMGDLQLQGIYNHFVQRLSTAKNVRLPALRSQDLHHTEGGVYLTFLYDPYLNSSALRRAVEAFRDETEDQPMLTVIGAGTHAVNIGASLGNYVRTVQSLASKAHALRPRSSLGSKLSQDSGPGNLILFAPADIHPNSPAIEAAPYRELNKQLARSAEETPFDFLPVFSEMTDSQGQSLQGPGGQATELIVRTRAELLLSLRCNAVLASRGMISNTATCCANWRAANWIQTGFIIIALILLPALLLLDSQRSILSMESRTVVYALSSFSAVIVMLFIADRSQVFEHARKDVFRWESWALFGLVAAVFGATTIKRCTTQKVQDQQSINNQAFLPREQADEWKGWMQLVIIIFHYGVEPAPFVWIVGRSIVPSYLFISGFGHTLYFLQKKDYSLQRFTGVLMRTNLPTVALAYVMRTSWAGYYYVALSTIWFVILYITLATGREYNSNIAFMLGKIVLSATLVDLFFSTEGAQETLVRLCTDFTGGSFSVRFFAKRMFNDRYMVYIGMVVALLYIWLIGVIHKPRNSSENDISRLSKVVRKHWEVLRISVAGCALLGSCAFWYWQSALYRNDFLSYQAYVNWIPIICYAVMRNAHPALRNFHSAGFAWLGRYSGEMYIMHFHFWLSGDQGSVLRTGFFHGDETLLRDRWRDWIVLTPLYIASSIVVGDATGVIVAWFVGNRQVPLTVSAGDGQAIAEAGSASCEKLGVQSTVTRRIRYRGSMIHGLQSLQARIVMALMIMWALNWTYT</sequence>
<name>A0A9Q9AX66_9PEZI</name>
<evidence type="ECO:0000256" key="6">
    <source>
        <dbReference type="ARBA" id="ARBA00023136"/>
    </source>
</evidence>
<evidence type="ECO:0000256" key="1">
    <source>
        <dbReference type="ARBA" id="ARBA00004141"/>
    </source>
</evidence>
<evidence type="ECO:0000256" key="5">
    <source>
        <dbReference type="ARBA" id="ARBA00022989"/>
    </source>
</evidence>
<organism evidence="10 11">
    <name type="scientific">Septoria linicola</name>
    <dbReference type="NCBI Taxonomy" id="215465"/>
    <lineage>
        <taxon>Eukaryota</taxon>
        <taxon>Fungi</taxon>
        <taxon>Dikarya</taxon>
        <taxon>Ascomycota</taxon>
        <taxon>Pezizomycotina</taxon>
        <taxon>Dothideomycetes</taxon>
        <taxon>Dothideomycetidae</taxon>
        <taxon>Mycosphaerellales</taxon>
        <taxon>Mycosphaerellaceae</taxon>
        <taxon>Septoria</taxon>
    </lineage>
</organism>
<feature type="transmembrane region" description="Helical" evidence="8">
    <location>
        <begin position="717"/>
        <end position="743"/>
    </location>
</feature>
<dbReference type="InterPro" id="IPR012419">
    <property type="entry name" value="Cas1_AcylTrans_dom"/>
</dbReference>
<keyword evidence="7" id="KW-0325">Glycoprotein</keyword>
<gene>
    <name evidence="10" type="ORF">Slin15195_G081520</name>
</gene>
<feature type="transmembrane region" description="Helical" evidence="8">
    <location>
        <begin position="608"/>
        <end position="629"/>
    </location>
</feature>
<dbReference type="AlphaFoldDB" id="A0A9Q9AX66"/>
<feature type="transmembrane region" description="Helical" evidence="8">
    <location>
        <begin position="486"/>
        <end position="507"/>
    </location>
</feature>
<accession>A0A9Q9AX66</accession>
<feature type="transmembrane region" description="Helical" evidence="8">
    <location>
        <begin position="567"/>
        <end position="587"/>
    </location>
</feature>
<dbReference type="GO" id="GO:0016020">
    <property type="term" value="C:membrane"/>
    <property type="evidence" value="ECO:0007669"/>
    <property type="project" value="UniProtKB-SubCell"/>
</dbReference>
<evidence type="ECO:0000313" key="11">
    <source>
        <dbReference type="Proteomes" id="UP001056384"/>
    </source>
</evidence>
<reference evidence="10" key="1">
    <citation type="submission" date="2022-06" db="EMBL/GenBank/DDBJ databases">
        <title>Complete genome sequences of two strains of the flax pathogen Septoria linicola.</title>
        <authorList>
            <person name="Lapalu N."/>
            <person name="Simon A."/>
            <person name="Demenou B."/>
            <person name="Paumier D."/>
            <person name="Guillot M.-P."/>
            <person name="Gout L."/>
            <person name="Valade R."/>
        </authorList>
    </citation>
    <scope>NUCLEOTIDE SEQUENCE</scope>
    <source>
        <strain evidence="10">SE15195</strain>
    </source>
</reference>
<feature type="transmembrane region" description="Helical" evidence="8">
    <location>
        <begin position="364"/>
        <end position="383"/>
    </location>
</feature>
<protein>
    <submittedName>
        <fullName evidence="10">Cas1p 10 TM acyl transferase domain-containing protein</fullName>
    </submittedName>
</protein>
<keyword evidence="5 8" id="KW-1133">Transmembrane helix</keyword>
<dbReference type="GO" id="GO:0005794">
    <property type="term" value="C:Golgi apparatus"/>
    <property type="evidence" value="ECO:0007669"/>
    <property type="project" value="UniProtKB-ARBA"/>
</dbReference>
<evidence type="ECO:0000313" key="10">
    <source>
        <dbReference type="EMBL" id="USW54833.1"/>
    </source>
</evidence>
<dbReference type="GO" id="GO:0005975">
    <property type="term" value="P:carbohydrate metabolic process"/>
    <property type="evidence" value="ECO:0007669"/>
    <property type="project" value="UniProtKB-ARBA"/>
</dbReference>
<feature type="transmembrane region" description="Helical" evidence="8">
    <location>
        <begin position="404"/>
        <end position="421"/>
    </location>
</feature>
<evidence type="ECO:0000259" key="9">
    <source>
        <dbReference type="Pfam" id="PF07779"/>
    </source>
</evidence>
<dbReference type="PANTHER" id="PTHR13533:SF1">
    <property type="entry name" value="N-ACETYLNEURAMINATE 9-O-ACETYLTRANSFERASE"/>
    <property type="match status" value="1"/>
</dbReference>
<feature type="transmembrane region" description="Helical" evidence="8">
    <location>
        <begin position="641"/>
        <end position="659"/>
    </location>
</feature>
<proteinExistence type="inferred from homology"/>
<keyword evidence="4 8" id="KW-0812">Transmembrane</keyword>
<comment type="similarity">
    <text evidence="2">Belongs to the PC-esterase family. CASD1 subfamily.</text>
</comment>
<evidence type="ECO:0000256" key="7">
    <source>
        <dbReference type="ARBA" id="ARBA00023180"/>
    </source>
</evidence>
<dbReference type="GO" id="GO:0016740">
    <property type="term" value="F:transferase activity"/>
    <property type="evidence" value="ECO:0007669"/>
    <property type="project" value="UniProtKB-KW"/>
</dbReference>
<feature type="domain" description="Cas1p 10 TM acyl transferase" evidence="9">
    <location>
        <begin position="323"/>
        <end position="747"/>
    </location>
</feature>
<dbReference type="Pfam" id="PF07779">
    <property type="entry name" value="Cas1_AcylT"/>
    <property type="match status" value="1"/>
</dbReference>
<feature type="transmembrane region" description="Helical" evidence="8">
    <location>
        <begin position="327"/>
        <end position="344"/>
    </location>
</feature>
<feature type="transmembrane region" description="Helical" evidence="8">
    <location>
        <begin position="427"/>
        <end position="450"/>
    </location>
</feature>
<keyword evidence="3 10" id="KW-0808">Transferase</keyword>
<evidence type="ECO:0000256" key="4">
    <source>
        <dbReference type="ARBA" id="ARBA00022692"/>
    </source>
</evidence>
<evidence type="ECO:0000256" key="2">
    <source>
        <dbReference type="ARBA" id="ARBA00010666"/>
    </source>
</evidence>
<keyword evidence="11" id="KW-1185">Reference proteome</keyword>
<dbReference type="Proteomes" id="UP001056384">
    <property type="component" value="Chromosome 6"/>
</dbReference>
<dbReference type="EMBL" id="CP099423">
    <property type="protein sequence ID" value="USW54833.1"/>
    <property type="molecule type" value="Genomic_DNA"/>
</dbReference>
<comment type="subcellular location">
    <subcellularLocation>
        <location evidence="1">Membrane</location>
        <topology evidence="1">Multi-pass membrane protein</topology>
    </subcellularLocation>
</comment>
<feature type="transmembrane region" description="Helical" evidence="8">
    <location>
        <begin position="295"/>
        <end position="315"/>
    </location>
</feature>
<evidence type="ECO:0000256" key="3">
    <source>
        <dbReference type="ARBA" id="ARBA00022679"/>
    </source>
</evidence>